<organism evidence="2 3">
    <name type="scientific">Blumeria hordei</name>
    <name type="common">Barley powdery mildew</name>
    <name type="synonym">Blumeria graminis f. sp. hordei</name>
    <dbReference type="NCBI Taxonomy" id="2867405"/>
    <lineage>
        <taxon>Eukaryota</taxon>
        <taxon>Fungi</taxon>
        <taxon>Dikarya</taxon>
        <taxon>Ascomycota</taxon>
        <taxon>Pezizomycotina</taxon>
        <taxon>Leotiomycetes</taxon>
        <taxon>Erysiphales</taxon>
        <taxon>Erysiphaceae</taxon>
        <taxon>Blumeria</taxon>
    </lineage>
</organism>
<evidence type="ECO:0000256" key="1">
    <source>
        <dbReference type="SAM" id="SignalP"/>
    </source>
</evidence>
<accession>A0A383V228</accession>
<dbReference type="AlphaFoldDB" id="A0A383V228"/>
<feature type="signal peptide" evidence="1">
    <location>
        <begin position="1"/>
        <end position="23"/>
    </location>
</feature>
<sequence>MGCLFAFLSTTIKHLVILGSVQTSTDPYYYKYKVSEIRFPAPQHGSDITFYNVEMKNENTLTGIYCSPTKSGPTIKQVIFGDLHDATTLHEDPPGVHHSTINYCFMYINYQARQMNPSQARQMNPYQSVTVSSLLSNHVNSGCTSLIIASLAFQRRIVMEGKYKCFAPPAVAHWSYTNADQPLKMEDILSHSEMVLAMETSSGTRVLVWYQGHLHIFMRKSYLMKVKWYPVTKIGSESENGQLIHDFVSEKFYHSILKEMKKRDITNFNAIINAVSGDFSRSDLWASIGVLEKYKDKDVDLVVGEKRNVRLVGQLC</sequence>
<gene>
    <name evidence="2" type="ORF">BLGHR1_16852</name>
</gene>
<protein>
    <submittedName>
        <fullName evidence="2">Uncharacterized protein</fullName>
    </submittedName>
</protein>
<feature type="chain" id="PRO_5016756406" evidence="1">
    <location>
        <begin position="24"/>
        <end position="316"/>
    </location>
</feature>
<dbReference type="Proteomes" id="UP000275772">
    <property type="component" value="Unassembled WGS sequence"/>
</dbReference>
<proteinExistence type="predicted"/>
<dbReference type="VEuPathDB" id="FungiDB:BLGHR1_16852"/>
<evidence type="ECO:0000313" key="3">
    <source>
        <dbReference type="Proteomes" id="UP000275772"/>
    </source>
</evidence>
<keyword evidence="1" id="KW-0732">Signal</keyword>
<evidence type="ECO:0000313" key="2">
    <source>
        <dbReference type="EMBL" id="SZF06049.1"/>
    </source>
</evidence>
<name>A0A383V228_BLUHO</name>
<reference evidence="2 3" key="1">
    <citation type="submission" date="2017-11" db="EMBL/GenBank/DDBJ databases">
        <authorList>
            <person name="Kracher B."/>
        </authorList>
    </citation>
    <scope>NUCLEOTIDE SEQUENCE [LARGE SCALE GENOMIC DNA]</scope>
    <source>
        <strain evidence="2 3">RACE1</strain>
    </source>
</reference>
<dbReference type="EMBL" id="UNSH01000086">
    <property type="protein sequence ID" value="SZF06049.1"/>
    <property type="molecule type" value="Genomic_DNA"/>
</dbReference>